<reference evidence="3 4" key="1">
    <citation type="submission" date="2024-04" db="EMBL/GenBank/DDBJ databases">
        <title>Arthrobacter sp. from Plains bison fecal sample.</title>
        <authorList>
            <person name="Ruzzini A."/>
        </authorList>
    </citation>
    <scope>NUCLEOTIDE SEQUENCE [LARGE SCALE GENOMIC DNA]</scope>
    <source>
        <strain evidence="3 4">EINP1</strain>
    </source>
</reference>
<evidence type="ECO:0000313" key="4">
    <source>
        <dbReference type="Proteomes" id="UP001448858"/>
    </source>
</evidence>
<dbReference type="RefSeq" id="WP_342022147.1">
    <property type="nucleotide sequence ID" value="NZ_CP151657.1"/>
</dbReference>
<keyword evidence="4" id="KW-1185">Reference proteome</keyword>
<protein>
    <recommendedName>
        <fullName evidence="5">MAPEG family protein</fullName>
    </recommendedName>
</protein>
<keyword evidence="2" id="KW-1133">Transmembrane helix</keyword>
<accession>A0ABZ2ZTK6</accession>
<keyword evidence="2" id="KW-0472">Membrane</keyword>
<evidence type="ECO:0008006" key="5">
    <source>
        <dbReference type="Google" id="ProtNLM"/>
    </source>
</evidence>
<dbReference type="EMBL" id="CP151657">
    <property type="protein sequence ID" value="WZP14495.1"/>
    <property type="molecule type" value="Genomic_DNA"/>
</dbReference>
<dbReference type="Proteomes" id="UP001448858">
    <property type="component" value="Chromosome"/>
</dbReference>
<evidence type="ECO:0000256" key="1">
    <source>
        <dbReference type="SAM" id="MobiDB-lite"/>
    </source>
</evidence>
<proteinExistence type="predicted"/>
<feature type="transmembrane region" description="Helical" evidence="2">
    <location>
        <begin position="156"/>
        <end position="178"/>
    </location>
</feature>
<evidence type="ECO:0000256" key="2">
    <source>
        <dbReference type="SAM" id="Phobius"/>
    </source>
</evidence>
<sequence>MEFVWIVLTLAAAGLLGWPVTAAVLRLARAVENSGPPFSDTDPAADQDLDAELSAGTRVSAGQPLGGQPAPAGSPAQTPPRSADRIAGHTPGRTARSAPVPGSVLRGGLVIGVLERLAVAASVLASEPVAIAYVVAIKGLGRYAELKDTPAAAERFIIGTLTSMLWAVGVAAAARAFLL</sequence>
<feature type="compositionally biased region" description="Low complexity" evidence="1">
    <location>
        <begin position="61"/>
        <end position="80"/>
    </location>
</feature>
<feature type="region of interest" description="Disordered" evidence="1">
    <location>
        <begin position="59"/>
        <end position="99"/>
    </location>
</feature>
<evidence type="ECO:0000313" key="3">
    <source>
        <dbReference type="EMBL" id="WZP14495.1"/>
    </source>
</evidence>
<organism evidence="3 4">
    <name type="scientific">Arthrobacter citreus</name>
    <dbReference type="NCBI Taxonomy" id="1670"/>
    <lineage>
        <taxon>Bacteria</taxon>
        <taxon>Bacillati</taxon>
        <taxon>Actinomycetota</taxon>
        <taxon>Actinomycetes</taxon>
        <taxon>Micrococcales</taxon>
        <taxon>Micrococcaceae</taxon>
        <taxon>Arthrobacter</taxon>
    </lineage>
</organism>
<gene>
    <name evidence="3" type="ORF">AAE021_09750</name>
</gene>
<keyword evidence="2" id="KW-0812">Transmembrane</keyword>
<name>A0ABZ2ZTK6_9MICC</name>